<comment type="caution">
    <text evidence="1">The sequence shown here is derived from an EMBL/GenBank/DDBJ whole genome shotgun (WGS) entry which is preliminary data.</text>
</comment>
<proteinExistence type="predicted"/>
<gene>
    <name evidence="1" type="ORF">JCM21142_134713</name>
</gene>
<evidence type="ECO:0008006" key="3">
    <source>
        <dbReference type="Google" id="ProtNLM"/>
    </source>
</evidence>
<evidence type="ECO:0000313" key="2">
    <source>
        <dbReference type="Proteomes" id="UP000019402"/>
    </source>
</evidence>
<dbReference type="AlphaFoldDB" id="W7YEP8"/>
<dbReference type="RefSeq" id="WP_027472211.1">
    <property type="nucleotide sequence ID" value="NZ_BAMD01000169.1"/>
</dbReference>
<protein>
    <recommendedName>
        <fullName evidence="3">RloB-like protein</fullName>
    </recommendedName>
</protein>
<name>W7YEP8_9BACT</name>
<dbReference type="Pfam" id="PF13707">
    <property type="entry name" value="RloB"/>
    <property type="match status" value="1"/>
</dbReference>
<dbReference type="OrthoDB" id="1366690at2"/>
<dbReference type="Proteomes" id="UP000019402">
    <property type="component" value="Unassembled WGS sequence"/>
</dbReference>
<evidence type="ECO:0000313" key="1">
    <source>
        <dbReference type="EMBL" id="GAF05948.1"/>
    </source>
</evidence>
<dbReference type="InterPro" id="IPR025591">
    <property type="entry name" value="RloB"/>
</dbReference>
<reference evidence="1 2" key="1">
    <citation type="journal article" date="2014" name="Genome Announc.">
        <title>Draft Genome Sequence of Cytophaga fermentans JCM 21142T, a Facultative Anaerobe Isolated from Marine Mud.</title>
        <authorList>
            <person name="Starns D."/>
            <person name="Oshima K."/>
            <person name="Suda W."/>
            <person name="Iino T."/>
            <person name="Yuki M."/>
            <person name="Inoue J."/>
            <person name="Kitamura K."/>
            <person name="Iida T."/>
            <person name="Darby A."/>
            <person name="Hattori M."/>
            <person name="Ohkuma M."/>
        </authorList>
    </citation>
    <scope>NUCLEOTIDE SEQUENCE [LARGE SCALE GENOMIC DNA]</scope>
    <source>
        <strain evidence="1 2">JCM 21142</strain>
    </source>
</reference>
<dbReference type="eggNOG" id="ENOG5030PJE">
    <property type="taxonomic scope" value="Bacteria"/>
</dbReference>
<dbReference type="EMBL" id="BAMD01000169">
    <property type="protein sequence ID" value="GAF05948.1"/>
    <property type="molecule type" value="Genomic_DNA"/>
</dbReference>
<keyword evidence="2" id="KW-1185">Reference proteome</keyword>
<accession>W7YEP8</accession>
<organism evidence="1 2">
    <name type="scientific">Saccharicrinis fermentans DSM 9555 = JCM 21142</name>
    <dbReference type="NCBI Taxonomy" id="869213"/>
    <lineage>
        <taxon>Bacteria</taxon>
        <taxon>Pseudomonadati</taxon>
        <taxon>Bacteroidota</taxon>
        <taxon>Bacteroidia</taxon>
        <taxon>Marinilabiliales</taxon>
        <taxon>Marinilabiliaceae</taxon>
        <taxon>Saccharicrinis</taxon>
    </lineage>
</organism>
<sequence>MASRKRKAPKGKKVNPKFWVFCEGETEEAFIYYLKAKYRLPFKIIPKIIGQNISDDLIERHKNKKETHIKDKTFLIYDADVPDVLNRLKAIKKGKLLATNPTIEYWFLLHYKNQTGSISEAECIRQLCNRNHNTYKKGLIDDKLKQQLDTKQNEANKRAKQTRLYENPSSNIFEFLEELEQAKGEI</sequence>